<dbReference type="NCBIfam" id="TIGR02779">
    <property type="entry name" value="NHEJ_ligase_lig"/>
    <property type="match status" value="1"/>
</dbReference>
<dbReference type="GO" id="GO:0005524">
    <property type="term" value="F:ATP binding"/>
    <property type="evidence" value="ECO:0007669"/>
    <property type="project" value="InterPro"/>
</dbReference>
<dbReference type="CDD" id="cd07971">
    <property type="entry name" value="OBF_DNA_ligase_LigD"/>
    <property type="match status" value="1"/>
</dbReference>
<dbReference type="AlphaFoldDB" id="A0A852ZEA7"/>
<dbReference type="GO" id="GO:0006281">
    <property type="term" value="P:DNA repair"/>
    <property type="evidence" value="ECO:0007669"/>
    <property type="project" value="InterPro"/>
</dbReference>
<dbReference type="Gene3D" id="3.30.1490.70">
    <property type="match status" value="1"/>
</dbReference>
<evidence type="ECO:0000256" key="5">
    <source>
        <dbReference type="SAM" id="MobiDB-lite"/>
    </source>
</evidence>
<dbReference type="PANTHER" id="PTHR45674">
    <property type="entry name" value="DNA LIGASE 1/3 FAMILY MEMBER"/>
    <property type="match status" value="1"/>
</dbReference>
<accession>A0A852ZEA7</accession>
<dbReference type="Pfam" id="PF01068">
    <property type="entry name" value="DNA_ligase_A_M"/>
    <property type="match status" value="1"/>
</dbReference>
<evidence type="ECO:0000313" key="7">
    <source>
        <dbReference type="EMBL" id="NYH90052.1"/>
    </source>
</evidence>
<gene>
    <name evidence="7" type="ORF">F4554_002690</name>
</gene>
<dbReference type="Pfam" id="PF04679">
    <property type="entry name" value="DNA_ligase_A_C"/>
    <property type="match status" value="1"/>
</dbReference>
<evidence type="ECO:0000256" key="2">
    <source>
        <dbReference type="ARBA" id="ARBA00012727"/>
    </source>
</evidence>
<dbReference type="InterPro" id="IPR014146">
    <property type="entry name" value="LigD_ligase_dom"/>
</dbReference>
<protein>
    <recommendedName>
        <fullName evidence="2">DNA ligase (ATP)</fullName>
        <ecNumber evidence="2">6.5.1.1</ecNumber>
    </recommendedName>
</protein>
<dbReference type="InterPro" id="IPR012309">
    <property type="entry name" value="DNA_ligase_ATP-dep_C"/>
</dbReference>
<dbReference type="InterPro" id="IPR012340">
    <property type="entry name" value="NA-bd_OB-fold"/>
</dbReference>
<dbReference type="GO" id="GO:0003910">
    <property type="term" value="F:DNA ligase (ATP) activity"/>
    <property type="evidence" value="ECO:0007669"/>
    <property type="project" value="UniProtKB-EC"/>
</dbReference>
<evidence type="ECO:0000313" key="8">
    <source>
        <dbReference type="Proteomes" id="UP000579605"/>
    </source>
</evidence>
<dbReference type="EMBL" id="JACBZH010000001">
    <property type="protein sequence ID" value="NYH90052.1"/>
    <property type="molecule type" value="Genomic_DNA"/>
</dbReference>
<dbReference type="SUPFAM" id="SSF50249">
    <property type="entry name" value="Nucleic acid-binding proteins"/>
    <property type="match status" value="1"/>
</dbReference>
<comment type="caution">
    <text evidence="7">The sequence shown here is derived from an EMBL/GenBank/DDBJ whole genome shotgun (WGS) entry which is preliminary data.</text>
</comment>
<evidence type="ECO:0000256" key="1">
    <source>
        <dbReference type="ARBA" id="ARBA00007572"/>
    </source>
</evidence>
<organism evidence="7 8">
    <name type="scientific">Actinopolymorpha rutila</name>
    <dbReference type="NCBI Taxonomy" id="446787"/>
    <lineage>
        <taxon>Bacteria</taxon>
        <taxon>Bacillati</taxon>
        <taxon>Actinomycetota</taxon>
        <taxon>Actinomycetes</taxon>
        <taxon>Propionibacteriales</taxon>
        <taxon>Actinopolymorphaceae</taxon>
        <taxon>Actinopolymorpha</taxon>
    </lineage>
</organism>
<feature type="domain" description="ATP-dependent DNA ligase family profile" evidence="6">
    <location>
        <begin position="139"/>
        <end position="255"/>
    </location>
</feature>
<evidence type="ECO:0000259" key="6">
    <source>
        <dbReference type="PROSITE" id="PS50160"/>
    </source>
</evidence>
<keyword evidence="8" id="KW-1185">Reference proteome</keyword>
<dbReference type="PROSITE" id="PS00333">
    <property type="entry name" value="DNA_LIGASE_A2"/>
    <property type="match status" value="1"/>
</dbReference>
<comment type="catalytic activity">
    <reaction evidence="4">
        <text>ATP + (deoxyribonucleotide)n-3'-hydroxyl + 5'-phospho-(deoxyribonucleotide)m = (deoxyribonucleotide)n+m + AMP + diphosphate.</text>
        <dbReference type="EC" id="6.5.1.1"/>
    </reaction>
</comment>
<feature type="region of interest" description="Disordered" evidence="5">
    <location>
        <begin position="112"/>
        <end position="134"/>
    </location>
</feature>
<proteinExistence type="inferred from homology"/>
<dbReference type="PROSITE" id="PS50160">
    <property type="entry name" value="DNA_LIGASE_A3"/>
    <property type="match status" value="1"/>
</dbReference>
<dbReference type="InterPro" id="IPR016059">
    <property type="entry name" value="DNA_ligase_ATP-dep_CS"/>
</dbReference>
<dbReference type="PANTHER" id="PTHR45674:SF4">
    <property type="entry name" value="DNA LIGASE 1"/>
    <property type="match status" value="1"/>
</dbReference>
<sequence length="346" mass="37254">MTEHPGLPGLPGLPELAGLPQVAPMLATPGSLPPAADQHRWAFEMKWDGVRAVAYVADGRVVLLGRSGRDFTGTYPEVGALADLLPGRRCVLDGEVVALDERGRPSFELLQARMHGPGSGSGRGRRRASGAGGTARPPVVYLVFDLLALDGTSMLASPYTARREALDALGLAGLYCQVPPAFVGAGDAALRTSRDQGLEGVVAKRLSSPYEPGRRSASWVKVKNLRTQEVVIAGWRVGEGSRADTFGALLCGVYDEGRLVYAGRVGTGFNQDRLADLTARLAPLEQRAQPFDERLPTAEARGAHWVRPVLVGEVAFSEWTRDGRLRHPVWRGLRPDKDPDEVVRES</sequence>
<reference evidence="7 8" key="1">
    <citation type="submission" date="2020-07" db="EMBL/GenBank/DDBJ databases">
        <title>Sequencing the genomes of 1000 actinobacteria strains.</title>
        <authorList>
            <person name="Klenk H.-P."/>
        </authorList>
    </citation>
    <scope>NUCLEOTIDE SEQUENCE [LARGE SCALE GENOMIC DNA]</scope>
    <source>
        <strain evidence="7 8">DSM 18448</strain>
    </source>
</reference>
<dbReference type="EC" id="6.5.1.1" evidence="2"/>
<keyword evidence="3 7" id="KW-0436">Ligase</keyword>
<dbReference type="RefSeq" id="WP_337796017.1">
    <property type="nucleotide sequence ID" value="NZ_BAAARR010000024.1"/>
</dbReference>
<evidence type="ECO:0000256" key="3">
    <source>
        <dbReference type="ARBA" id="ARBA00022598"/>
    </source>
</evidence>
<dbReference type="InterPro" id="IPR050191">
    <property type="entry name" value="ATP-dep_DNA_ligase"/>
</dbReference>
<dbReference type="CDD" id="cd07906">
    <property type="entry name" value="Adenylation_DNA_ligase_LigD_LigC"/>
    <property type="match status" value="1"/>
</dbReference>
<evidence type="ECO:0000256" key="4">
    <source>
        <dbReference type="ARBA" id="ARBA00034003"/>
    </source>
</evidence>
<comment type="similarity">
    <text evidence="1">Belongs to the ATP-dependent DNA ligase family.</text>
</comment>
<dbReference type="GO" id="GO:0006310">
    <property type="term" value="P:DNA recombination"/>
    <property type="evidence" value="ECO:0007669"/>
    <property type="project" value="InterPro"/>
</dbReference>
<dbReference type="InterPro" id="IPR012310">
    <property type="entry name" value="DNA_ligase_ATP-dep_cent"/>
</dbReference>
<dbReference type="Gene3D" id="3.30.470.30">
    <property type="entry name" value="DNA ligase/mRNA capping enzyme"/>
    <property type="match status" value="1"/>
</dbReference>
<name>A0A852ZEA7_9ACTN</name>
<dbReference type="Proteomes" id="UP000579605">
    <property type="component" value="Unassembled WGS sequence"/>
</dbReference>
<dbReference type="Gene3D" id="2.40.50.140">
    <property type="entry name" value="Nucleic acid-binding proteins"/>
    <property type="match status" value="1"/>
</dbReference>
<dbReference type="SUPFAM" id="SSF56091">
    <property type="entry name" value="DNA ligase/mRNA capping enzyme, catalytic domain"/>
    <property type="match status" value="1"/>
</dbReference>